<feature type="non-terminal residue" evidence="1">
    <location>
        <position position="135"/>
    </location>
</feature>
<comment type="caution">
    <text evidence="1">The sequence shown here is derived from an EMBL/GenBank/DDBJ whole genome shotgun (WGS) entry which is preliminary data.</text>
</comment>
<dbReference type="AlphaFoldDB" id="A0AAD3DV58"/>
<reference evidence="1 2" key="1">
    <citation type="journal article" date="2021" name="Sci. Rep.">
        <title>Genome sequencing of the multicellular alga Astrephomene provides insights into convergent evolution of germ-soma differentiation.</title>
        <authorList>
            <person name="Yamashita S."/>
            <person name="Yamamoto K."/>
            <person name="Matsuzaki R."/>
            <person name="Suzuki S."/>
            <person name="Yamaguchi H."/>
            <person name="Hirooka S."/>
            <person name="Minakuchi Y."/>
            <person name="Miyagishima S."/>
            <person name="Kawachi M."/>
            <person name="Toyoda A."/>
            <person name="Nozaki H."/>
        </authorList>
    </citation>
    <scope>NUCLEOTIDE SEQUENCE [LARGE SCALE GENOMIC DNA]</scope>
    <source>
        <strain evidence="1 2">NIES-4017</strain>
    </source>
</reference>
<protein>
    <submittedName>
        <fullName evidence="1">Uncharacterized protein</fullName>
    </submittedName>
</protein>
<dbReference type="EMBL" id="BMAR01000014">
    <property type="protein sequence ID" value="GFR46426.1"/>
    <property type="molecule type" value="Genomic_DNA"/>
</dbReference>
<organism evidence="1 2">
    <name type="scientific">Astrephomene gubernaculifera</name>
    <dbReference type="NCBI Taxonomy" id="47775"/>
    <lineage>
        <taxon>Eukaryota</taxon>
        <taxon>Viridiplantae</taxon>
        <taxon>Chlorophyta</taxon>
        <taxon>core chlorophytes</taxon>
        <taxon>Chlorophyceae</taxon>
        <taxon>CS clade</taxon>
        <taxon>Chlamydomonadales</taxon>
        <taxon>Astrephomenaceae</taxon>
        <taxon>Astrephomene</taxon>
    </lineage>
</organism>
<gene>
    <name evidence="1" type="ORF">Agub_g7935</name>
</gene>
<accession>A0AAD3DV58</accession>
<evidence type="ECO:0000313" key="1">
    <source>
        <dbReference type="EMBL" id="GFR46426.1"/>
    </source>
</evidence>
<evidence type="ECO:0000313" key="2">
    <source>
        <dbReference type="Proteomes" id="UP001054857"/>
    </source>
</evidence>
<sequence length="135" mass="13671">GGRERWQGALRHTWRAAPYIWKLRLDMQALSLTLALLAPTGRGGGGGPGGPLVAPAAAATGAAAPLPPPSSCCPGRLLALPPRTYLSAATLVVLPATIIDHWLLQLRIGERGTGAGGREVRGEEGAAVGVGGGEV</sequence>
<proteinExistence type="predicted"/>
<dbReference type="Proteomes" id="UP001054857">
    <property type="component" value="Unassembled WGS sequence"/>
</dbReference>
<name>A0AAD3DV58_9CHLO</name>
<keyword evidence="2" id="KW-1185">Reference proteome</keyword>